<gene>
    <name evidence="2" type="ORF">SAMN05444003_1122</name>
</gene>
<dbReference type="GO" id="GO:0016787">
    <property type="term" value="F:hydrolase activity"/>
    <property type="evidence" value="ECO:0007669"/>
    <property type="project" value="UniProtKB-KW"/>
</dbReference>
<dbReference type="Proteomes" id="UP000184074">
    <property type="component" value="Unassembled WGS sequence"/>
</dbReference>
<dbReference type="OrthoDB" id="9787654at2"/>
<evidence type="ECO:0000313" key="2">
    <source>
        <dbReference type="EMBL" id="SHG82997.1"/>
    </source>
</evidence>
<dbReference type="RefSeq" id="WP_072899848.1">
    <property type="nucleotide sequence ID" value="NZ_FQXB01000001.1"/>
</dbReference>
<feature type="domain" description="Amidohydrolase-related" evidence="1">
    <location>
        <begin position="24"/>
        <end position="290"/>
    </location>
</feature>
<dbReference type="AlphaFoldDB" id="A0A1M5N0H4"/>
<evidence type="ECO:0000259" key="1">
    <source>
        <dbReference type="Pfam" id="PF04909"/>
    </source>
</evidence>
<dbReference type="InterPro" id="IPR032466">
    <property type="entry name" value="Metal_Hydrolase"/>
</dbReference>
<proteinExistence type="predicted"/>
<keyword evidence="2" id="KW-0378">Hydrolase</keyword>
<reference evidence="2 3" key="1">
    <citation type="submission" date="2016-11" db="EMBL/GenBank/DDBJ databases">
        <authorList>
            <person name="Jaros S."/>
            <person name="Januszkiewicz K."/>
            <person name="Wedrychowicz H."/>
        </authorList>
    </citation>
    <scope>NUCLEOTIDE SEQUENCE [LARGE SCALE GENOMIC DNA]</scope>
    <source>
        <strain evidence="2 3">DSM 28715</strain>
    </source>
</reference>
<name>A0A1M5N0H4_9RHOB</name>
<dbReference type="Gene3D" id="3.20.20.140">
    <property type="entry name" value="Metal-dependent hydrolases"/>
    <property type="match status" value="1"/>
</dbReference>
<keyword evidence="3" id="KW-1185">Reference proteome</keyword>
<protein>
    <submittedName>
        <fullName evidence="2">Predicted metal-dependent hydrolase, TIM-barrel fold</fullName>
    </submittedName>
</protein>
<dbReference type="PANTHER" id="PTHR35563">
    <property type="entry name" value="BARREL METAL-DEPENDENT HYDROLASE, PUTATIVE (AFU_ORTHOLOGUE AFUA_1G16240)-RELATED"/>
    <property type="match status" value="1"/>
</dbReference>
<dbReference type="SUPFAM" id="SSF51556">
    <property type="entry name" value="Metallo-dependent hydrolases"/>
    <property type="match status" value="1"/>
</dbReference>
<dbReference type="InterPro" id="IPR006680">
    <property type="entry name" value="Amidohydro-rel"/>
</dbReference>
<dbReference type="PANTHER" id="PTHR35563:SF2">
    <property type="entry name" value="BARREL METAL-DEPENDENT HYDROLASE, PUTATIVE (AFU_ORTHOLOGUE AFUA_1G16240)-RELATED"/>
    <property type="match status" value="1"/>
</dbReference>
<organism evidence="2 3">
    <name type="scientific">Cognatiyoonia sediminum</name>
    <dbReference type="NCBI Taxonomy" id="1508389"/>
    <lineage>
        <taxon>Bacteria</taxon>
        <taxon>Pseudomonadati</taxon>
        <taxon>Pseudomonadota</taxon>
        <taxon>Alphaproteobacteria</taxon>
        <taxon>Rhodobacterales</taxon>
        <taxon>Paracoccaceae</taxon>
        <taxon>Cognatiyoonia</taxon>
    </lineage>
</organism>
<dbReference type="EMBL" id="FQXB01000001">
    <property type="protein sequence ID" value="SHG82997.1"/>
    <property type="molecule type" value="Genomic_DNA"/>
</dbReference>
<dbReference type="STRING" id="1508389.SAMN05444003_1122"/>
<dbReference type="Pfam" id="PF04909">
    <property type="entry name" value="Amidohydro_2"/>
    <property type="match status" value="1"/>
</dbReference>
<dbReference type="InterPro" id="IPR052358">
    <property type="entry name" value="Aro_Compnd_Degr_Hydrolases"/>
</dbReference>
<evidence type="ECO:0000313" key="3">
    <source>
        <dbReference type="Proteomes" id="UP000184074"/>
    </source>
</evidence>
<accession>A0A1M5N0H4</accession>
<sequence>MAKPIAPLPPAAQDVATKAPQDACDTHVHLLGAPKEFPLFDGRTEDPAQSFAAYLAGYRAHLDALGITRGVVVQSIFYGIDNSVTVEAVRQMGDGFKGIGLLPDGAPEAAFDQFADWNLSGVRLNYVHGGVLTWDGAKAMAPILNDRGMHIQMLMHADQHMEELAEDVAACPVPVVFDHIGWPTDIAGGSQTAGFQNLCRVLADGDAYIKLSGLYRLSNAPYDATDAFVAALVEANPERCLWGSDWPHIMLNGAEMPKGSDLWDAFHRAVTDEDTRHRILVDNPAALYKF</sequence>